<dbReference type="Gene3D" id="2.30.110.10">
    <property type="entry name" value="Electron Transport, Fmn-binding Protein, Chain A"/>
    <property type="match status" value="1"/>
</dbReference>
<dbReference type="RefSeq" id="WP_344413754.1">
    <property type="nucleotide sequence ID" value="NZ_BAAANN010000003.1"/>
</dbReference>
<accession>A0ABP5BGL1</accession>
<dbReference type="InterPro" id="IPR012349">
    <property type="entry name" value="Split_barrel_FMN-bd"/>
</dbReference>
<comment type="similarity">
    <text evidence="1">Belongs to the F420H(2)-dependent quinone reductase family.</text>
</comment>
<comment type="catalytic activity">
    <reaction evidence="2">
        <text>oxidized coenzyme F420-(gamma-L-Glu)(n) + a quinol + H(+) = reduced coenzyme F420-(gamma-L-Glu)(n) + a quinone</text>
        <dbReference type="Rhea" id="RHEA:39663"/>
        <dbReference type="Rhea" id="RHEA-COMP:12939"/>
        <dbReference type="Rhea" id="RHEA-COMP:14378"/>
        <dbReference type="ChEBI" id="CHEBI:15378"/>
        <dbReference type="ChEBI" id="CHEBI:24646"/>
        <dbReference type="ChEBI" id="CHEBI:132124"/>
        <dbReference type="ChEBI" id="CHEBI:133980"/>
        <dbReference type="ChEBI" id="CHEBI:139511"/>
    </reaction>
</comment>
<protein>
    <submittedName>
        <fullName evidence="3">Nitroreductase family deazaflavin-dependent oxidoreductase</fullName>
    </submittedName>
</protein>
<dbReference type="EMBL" id="BAAANN010000003">
    <property type="protein sequence ID" value="GAA1943903.1"/>
    <property type="molecule type" value="Genomic_DNA"/>
</dbReference>
<keyword evidence="4" id="KW-1185">Reference proteome</keyword>
<name>A0ABP5BGL1_9PSEU</name>
<dbReference type="NCBIfam" id="TIGR00026">
    <property type="entry name" value="hi_GC_TIGR00026"/>
    <property type="match status" value="1"/>
</dbReference>
<evidence type="ECO:0000313" key="3">
    <source>
        <dbReference type="EMBL" id="GAA1943903.1"/>
    </source>
</evidence>
<evidence type="ECO:0000256" key="1">
    <source>
        <dbReference type="ARBA" id="ARBA00008710"/>
    </source>
</evidence>
<comment type="caution">
    <text evidence="3">The sequence shown here is derived from an EMBL/GenBank/DDBJ whole genome shotgun (WGS) entry which is preliminary data.</text>
</comment>
<sequence>MPDDFNAKIIEEFRANGGKVGGPFEGGDLLLLTHTGAKSGKPRVSPLAYVKDGDRYVIIASKAGAPENPAWYHNVKANPAVTVEVGTEKLTATARQVEDDAERDALYARMVEKMPGFADYEKKTTRRIPVVALEP</sequence>
<dbReference type="Proteomes" id="UP001501116">
    <property type="component" value="Unassembled WGS sequence"/>
</dbReference>
<organism evidence="3 4">
    <name type="scientific">Amycolatopsis minnesotensis</name>
    <dbReference type="NCBI Taxonomy" id="337894"/>
    <lineage>
        <taxon>Bacteria</taxon>
        <taxon>Bacillati</taxon>
        <taxon>Actinomycetota</taxon>
        <taxon>Actinomycetes</taxon>
        <taxon>Pseudonocardiales</taxon>
        <taxon>Pseudonocardiaceae</taxon>
        <taxon>Amycolatopsis</taxon>
    </lineage>
</organism>
<evidence type="ECO:0000256" key="2">
    <source>
        <dbReference type="ARBA" id="ARBA00049106"/>
    </source>
</evidence>
<proteinExistence type="inferred from homology"/>
<dbReference type="SUPFAM" id="SSF50475">
    <property type="entry name" value="FMN-binding split barrel"/>
    <property type="match status" value="1"/>
</dbReference>
<dbReference type="PANTHER" id="PTHR39428">
    <property type="entry name" value="F420H(2)-DEPENDENT QUINONE REDUCTASE RV1261C"/>
    <property type="match status" value="1"/>
</dbReference>
<gene>
    <name evidence="3" type="ORF">GCM10009754_09290</name>
</gene>
<dbReference type="InterPro" id="IPR004378">
    <property type="entry name" value="F420H2_quin_Rdtase"/>
</dbReference>
<dbReference type="Pfam" id="PF04075">
    <property type="entry name" value="F420H2_quin_red"/>
    <property type="match status" value="1"/>
</dbReference>
<reference evidence="4" key="1">
    <citation type="journal article" date="2019" name="Int. J. Syst. Evol. Microbiol.">
        <title>The Global Catalogue of Microorganisms (GCM) 10K type strain sequencing project: providing services to taxonomists for standard genome sequencing and annotation.</title>
        <authorList>
            <consortium name="The Broad Institute Genomics Platform"/>
            <consortium name="The Broad Institute Genome Sequencing Center for Infectious Disease"/>
            <person name="Wu L."/>
            <person name="Ma J."/>
        </authorList>
    </citation>
    <scope>NUCLEOTIDE SEQUENCE [LARGE SCALE GENOMIC DNA]</scope>
    <source>
        <strain evidence="4">JCM 14545</strain>
    </source>
</reference>
<evidence type="ECO:0000313" key="4">
    <source>
        <dbReference type="Proteomes" id="UP001501116"/>
    </source>
</evidence>
<dbReference type="PANTHER" id="PTHR39428:SF1">
    <property type="entry name" value="F420H(2)-DEPENDENT QUINONE REDUCTASE RV1261C"/>
    <property type="match status" value="1"/>
</dbReference>